<sequence>MEYTTLLYQVENRIAKITLNVPEKMNALDKKISMELTAVLQEIKNDDNVKVVIITGTGRAFCAGGDISFFKTLDLEGSIEFVKAAQSLVGAFINLPKPIIAAVNGFALGAGLSLALLSDIVISSDKAKFAAAFVNVGLVPDLGALYFLSRLTGLQKAKELVFTGKNFDAEEASRIGIVNIVVEHEKLEAAVSELSEQLAGKPAIAMASAKRLLNMGMDLGIDELLEIEAFAQSRCMQTEDCKEAVDAFLNKRKPVFK</sequence>
<dbReference type="PANTHER" id="PTHR43684:SF1">
    <property type="entry name" value="ENOYL-COA DELTA ISOMERASE 2"/>
    <property type="match status" value="1"/>
</dbReference>
<dbReference type="InterPro" id="IPR029045">
    <property type="entry name" value="ClpP/crotonase-like_dom_sf"/>
</dbReference>
<dbReference type="Gene3D" id="3.90.226.10">
    <property type="entry name" value="2-enoyl-CoA Hydratase, Chain A, domain 1"/>
    <property type="match status" value="1"/>
</dbReference>
<dbReference type="RefSeq" id="WP_169718009.1">
    <property type="nucleotide sequence ID" value="NZ_CP155573.1"/>
</dbReference>
<dbReference type="EMBL" id="CP155573">
    <property type="protein sequence ID" value="XFO66251.1"/>
    <property type="molecule type" value="Genomic_DNA"/>
</dbReference>
<evidence type="ECO:0000256" key="1">
    <source>
        <dbReference type="ARBA" id="ARBA00004275"/>
    </source>
</evidence>
<evidence type="ECO:0000256" key="5">
    <source>
        <dbReference type="RuleBase" id="RU003707"/>
    </source>
</evidence>
<dbReference type="Gene3D" id="1.10.12.10">
    <property type="entry name" value="Lyase 2-enoyl-coa Hydratase, Chain A, domain 2"/>
    <property type="match status" value="1"/>
</dbReference>
<dbReference type="PANTHER" id="PTHR43684">
    <property type="match status" value="1"/>
</dbReference>
<evidence type="ECO:0000256" key="4">
    <source>
        <dbReference type="ARBA" id="ARBA00023235"/>
    </source>
</evidence>
<dbReference type="InterPro" id="IPR001753">
    <property type="entry name" value="Enoyl-CoA_hydra/iso"/>
</dbReference>
<dbReference type="Proteomes" id="UP000216752">
    <property type="component" value="Chromosome"/>
</dbReference>
<evidence type="ECO:0000256" key="2">
    <source>
        <dbReference type="ARBA" id="ARBA00005254"/>
    </source>
</evidence>
<comment type="subcellular location">
    <subcellularLocation>
        <location evidence="1">Peroxisome</location>
    </subcellularLocation>
</comment>
<dbReference type="SUPFAM" id="SSF52096">
    <property type="entry name" value="ClpP/crotonase"/>
    <property type="match status" value="1"/>
</dbReference>
<comment type="similarity">
    <text evidence="2 5">Belongs to the enoyl-CoA hydratase/isomerase family.</text>
</comment>
<gene>
    <name evidence="6" type="primary">crt_2</name>
    <name evidence="6" type="ORF">SPSIL_024010</name>
</gene>
<dbReference type="GO" id="GO:0018812">
    <property type="term" value="F:3-hydroxyacyl-CoA dehydratase activity"/>
    <property type="evidence" value="ECO:0007669"/>
    <property type="project" value="UniProtKB-EC"/>
</dbReference>
<dbReference type="Pfam" id="PF00378">
    <property type="entry name" value="ECH_1"/>
    <property type="match status" value="1"/>
</dbReference>
<keyword evidence="3" id="KW-0576">Peroxisome</keyword>
<keyword evidence="4" id="KW-0413">Isomerase</keyword>
<protein>
    <submittedName>
        <fullName evidence="6">Short-chain-enoyl-CoA hydratase</fullName>
        <ecNumber evidence="6">4.2.1.150</ecNumber>
    </submittedName>
</protein>
<accession>A0ABZ3IKN8</accession>
<evidence type="ECO:0000313" key="6">
    <source>
        <dbReference type="EMBL" id="XFO66251.1"/>
    </source>
</evidence>
<dbReference type="InterPro" id="IPR051053">
    <property type="entry name" value="ECH/Chromodomain_protein"/>
</dbReference>
<proteinExistence type="inferred from homology"/>
<dbReference type="PROSITE" id="PS00166">
    <property type="entry name" value="ENOYL_COA_HYDRATASE"/>
    <property type="match status" value="1"/>
</dbReference>
<dbReference type="InterPro" id="IPR014748">
    <property type="entry name" value="Enoyl-CoA_hydra_C"/>
</dbReference>
<reference evidence="6" key="1">
    <citation type="submission" date="2024-05" db="EMBL/GenBank/DDBJ databases">
        <title>Isolation and characterization of Sporomusa carbonis sp. nov., a carboxydotrophic hydrogenogen in the genus of Sporomusa isolated from a charcoal burning pile.</title>
        <authorList>
            <person name="Boeer T."/>
            <person name="Rosenbaum F."/>
            <person name="Eysell L."/>
            <person name="Mueller V."/>
            <person name="Daniel R."/>
            <person name="Poehlein A."/>
        </authorList>
    </citation>
    <scope>NUCLEOTIDE SEQUENCE [LARGE SCALE GENOMIC DNA]</scope>
    <source>
        <strain evidence="6">DSM 10669</strain>
    </source>
</reference>
<evidence type="ECO:0000256" key="3">
    <source>
        <dbReference type="ARBA" id="ARBA00023140"/>
    </source>
</evidence>
<dbReference type="InterPro" id="IPR018376">
    <property type="entry name" value="Enoyl-CoA_hyd/isom_CS"/>
</dbReference>
<dbReference type="EC" id="4.2.1.150" evidence="6"/>
<dbReference type="CDD" id="cd06558">
    <property type="entry name" value="crotonase-like"/>
    <property type="match status" value="1"/>
</dbReference>
<organism evidence="6 7">
    <name type="scientific">Sporomusa silvacetica DSM 10669</name>
    <dbReference type="NCBI Taxonomy" id="1123289"/>
    <lineage>
        <taxon>Bacteria</taxon>
        <taxon>Bacillati</taxon>
        <taxon>Bacillota</taxon>
        <taxon>Negativicutes</taxon>
        <taxon>Selenomonadales</taxon>
        <taxon>Sporomusaceae</taxon>
        <taxon>Sporomusa</taxon>
    </lineage>
</organism>
<evidence type="ECO:0000313" key="7">
    <source>
        <dbReference type="Proteomes" id="UP000216752"/>
    </source>
</evidence>
<keyword evidence="6" id="KW-0456">Lyase</keyword>
<name>A0ABZ3IKN8_9FIRM</name>
<keyword evidence="7" id="KW-1185">Reference proteome</keyword>